<dbReference type="PANTHER" id="PTHR33177:SF74">
    <property type="entry name" value="PROTEIN GL2-INTERACTING REPRESSOR 1"/>
    <property type="match status" value="1"/>
</dbReference>
<dbReference type="InterPro" id="IPR055281">
    <property type="entry name" value="GIR1-2/SIED1"/>
</dbReference>
<organism evidence="2 3">
    <name type="scientific">Linum tenue</name>
    <dbReference type="NCBI Taxonomy" id="586396"/>
    <lineage>
        <taxon>Eukaryota</taxon>
        <taxon>Viridiplantae</taxon>
        <taxon>Streptophyta</taxon>
        <taxon>Embryophyta</taxon>
        <taxon>Tracheophyta</taxon>
        <taxon>Spermatophyta</taxon>
        <taxon>Magnoliopsida</taxon>
        <taxon>eudicotyledons</taxon>
        <taxon>Gunneridae</taxon>
        <taxon>Pentapetalae</taxon>
        <taxon>rosids</taxon>
        <taxon>fabids</taxon>
        <taxon>Malpighiales</taxon>
        <taxon>Linaceae</taxon>
        <taxon>Linum</taxon>
    </lineage>
</organism>
<feature type="domain" description="GIR1-like zinc ribbon" evidence="1">
    <location>
        <begin position="1"/>
        <end position="35"/>
    </location>
</feature>
<evidence type="ECO:0000259" key="1">
    <source>
        <dbReference type="Pfam" id="PF24747"/>
    </source>
</evidence>
<keyword evidence="3" id="KW-1185">Reference proteome</keyword>
<dbReference type="InterPro" id="IPR056440">
    <property type="entry name" value="Zn-ribbon_GIR1"/>
</dbReference>
<dbReference type="EMBL" id="CAMGYJ010000003">
    <property type="protein sequence ID" value="CAI0391374.1"/>
    <property type="molecule type" value="Genomic_DNA"/>
</dbReference>
<dbReference type="PANTHER" id="PTHR33177">
    <property type="entry name" value="PUTATIVE-RELATED"/>
    <property type="match status" value="1"/>
</dbReference>
<dbReference type="AlphaFoldDB" id="A0AAV0I456"/>
<dbReference type="Pfam" id="PF24747">
    <property type="entry name" value="Zn-ribbon_GIR1"/>
    <property type="match status" value="1"/>
</dbReference>
<gene>
    <name evidence="2" type="ORF">LITE_LOCUS7137</name>
</gene>
<comment type="caution">
    <text evidence="2">The sequence shown here is derived from an EMBL/GenBank/DDBJ whole genome shotgun (WGS) entry which is preliminary data.</text>
</comment>
<accession>A0AAV0I456</accession>
<sequence>MVLVGCPRCLMYVMLSEDDPKCPKCKSTVLLDFLHDNNNNNNCNMRGKK</sequence>
<name>A0AAV0I456_9ROSI</name>
<evidence type="ECO:0000313" key="3">
    <source>
        <dbReference type="Proteomes" id="UP001154282"/>
    </source>
</evidence>
<protein>
    <recommendedName>
        <fullName evidence="1">GIR1-like zinc ribbon domain-containing protein</fullName>
    </recommendedName>
</protein>
<evidence type="ECO:0000313" key="2">
    <source>
        <dbReference type="EMBL" id="CAI0391374.1"/>
    </source>
</evidence>
<proteinExistence type="predicted"/>
<reference evidence="2" key="1">
    <citation type="submission" date="2022-08" db="EMBL/GenBank/DDBJ databases">
        <authorList>
            <person name="Gutierrez-Valencia J."/>
        </authorList>
    </citation>
    <scope>NUCLEOTIDE SEQUENCE</scope>
</reference>
<dbReference type="Proteomes" id="UP001154282">
    <property type="component" value="Unassembled WGS sequence"/>
</dbReference>